<dbReference type="NCBIfam" id="TIGR02937">
    <property type="entry name" value="sigma70-ECF"/>
    <property type="match status" value="1"/>
</dbReference>
<dbReference type="CDD" id="cd06171">
    <property type="entry name" value="Sigma70_r4"/>
    <property type="match status" value="1"/>
</dbReference>
<keyword evidence="3" id="KW-0731">Sigma factor</keyword>
<gene>
    <name evidence="8" type="ORF">EV695_0829</name>
</gene>
<dbReference type="Gene3D" id="1.10.1740.10">
    <property type="match status" value="1"/>
</dbReference>
<comment type="similarity">
    <text evidence="1">Belongs to the sigma-70 factor family. ECF subfamily.</text>
</comment>
<dbReference type="GO" id="GO:0006352">
    <property type="term" value="P:DNA-templated transcription initiation"/>
    <property type="evidence" value="ECO:0007669"/>
    <property type="project" value="InterPro"/>
</dbReference>
<evidence type="ECO:0000256" key="1">
    <source>
        <dbReference type="ARBA" id="ARBA00010641"/>
    </source>
</evidence>
<dbReference type="Pfam" id="PF04542">
    <property type="entry name" value="Sigma70_r2"/>
    <property type="match status" value="1"/>
</dbReference>
<dbReference type="InterPro" id="IPR007630">
    <property type="entry name" value="RNA_pol_sigma70_r4"/>
</dbReference>
<reference evidence="8 9" key="1">
    <citation type="submission" date="2019-03" db="EMBL/GenBank/DDBJ databases">
        <title>Genomic Encyclopedia of Type Strains, Phase IV (KMG-IV): sequencing the most valuable type-strain genomes for metagenomic binning, comparative biology and taxonomic classification.</title>
        <authorList>
            <person name="Goeker M."/>
        </authorList>
    </citation>
    <scope>NUCLEOTIDE SEQUENCE [LARGE SCALE GENOMIC DNA]</scope>
    <source>
        <strain evidence="8 9">DSM 24830</strain>
    </source>
</reference>
<dbReference type="PANTHER" id="PTHR43133:SF32">
    <property type="entry name" value="BLR3042 PROTEIN"/>
    <property type="match status" value="1"/>
</dbReference>
<keyword evidence="2" id="KW-0805">Transcription regulation</keyword>
<evidence type="ECO:0000256" key="3">
    <source>
        <dbReference type="ARBA" id="ARBA00023082"/>
    </source>
</evidence>
<feature type="domain" description="RNA polymerase sigma-70 region 2" evidence="6">
    <location>
        <begin position="37"/>
        <end position="104"/>
    </location>
</feature>
<dbReference type="InterPro" id="IPR036388">
    <property type="entry name" value="WH-like_DNA-bd_sf"/>
</dbReference>
<evidence type="ECO:0000259" key="6">
    <source>
        <dbReference type="Pfam" id="PF04542"/>
    </source>
</evidence>
<dbReference type="Gene3D" id="1.10.10.10">
    <property type="entry name" value="Winged helix-like DNA-binding domain superfamily/Winged helix DNA-binding domain"/>
    <property type="match status" value="1"/>
</dbReference>
<dbReference type="GO" id="GO:0016987">
    <property type="term" value="F:sigma factor activity"/>
    <property type="evidence" value="ECO:0007669"/>
    <property type="project" value="UniProtKB-KW"/>
</dbReference>
<dbReference type="Pfam" id="PF04545">
    <property type="entry name" value="Sigma70_r4"/>
    <property type="match status" value="1"/>
</dbReference>
<keyword evidence="4" id="KW-0238">DNA-binding</keyword>
<dbReference type="InterPro" id="IPR014284">
    <property type="entry name" value="RNA_pol_sigma-70_dom"/>
</dbReference>
<name>A0A4R1FAM4_9GAMM</name>
<dbReference type="RefSeq" id="WP_131904632.1">
    <property type="nucleotide sequence ID" value="NZ_SMFQ01000002.1"/>
</dbReference>
<proteinExistence type="inferred from homology"/>
<dbReference type="GO" id="GO:0003677">
    <property type="term" value="F:DNA binding"/>
    <property type="evidence" value="ECO:0007669"/>
    <property type="project" value="UniProtKB-KW"/>
</dbReference>
<dbReference type="InterPro" id="IPR013325">
    <property type="entry name" value="RNA_pol_sigma_r2"/>
</dbReference>
<sequence length="203" mass="23704">MDAVVKNNKQTVEEKTKRDTELLKKISEGDRDAFTELYISYQPRLIKFCSRMLKYDVALAADIADEALIEVWRSAGSFSGLSQPSTWIHSIARFRMIGYLRKNKELLQDDDFEQLNIEDTDLLPEQEVIISERDQEIVDNLAKLSEKHREVIELVYYRELSIKDISVMLDISENTVKTRMFYARKHLKSLLSNTDLLDTSNEY</sequence>
<evidence type="ECO:0000313" key="8">
    <source>
        <dbReference type="EMBL" id="TCJ88968.1"/>
    </source>
</evidence>
<dbReference type="EMBL" id="SMFQ01000002">
    <property type="protein sequence ID" value="TCJ88968.1"/>
    <property type="molecule type" value="Genomic_DNA"/>
</dbReference>
<comment type="caution">
    <text evidence="8">The sequence shown here is derived from an EMBL/GenBank/DDBJ whole genome shotgun (WGS) entry which is preliminary data.</text>
</comment>
<dbReference type="OrthoDB" id="9797134at2"/>
<dbReference type="SUPFAM" id="SSF88946">
    <property type="entry name" value="Sigma2 domain of RNA polymerase sigma factors"/>
    <property type="match status" value="1"/>
</dbReference>
<accession>A0A4R1FAM4</accession>
<evidence type="ECO:0000256" key="5">
    <source>
        <dbReference type="ARBA" id="ARBA00023163"/>
    </source>
</evidence>
<dbReference type="SUPFAM" id="SSF88659">
    <property type="entry name" value="Sigma3 and sigma4 domains of RNA polymerase sigma factors"/>
    <property type="match status" value="1"/>
</dbReference>
<dbReference type="PANTHER" id="PTHR43133">
    <property type="entry name" value="RNA POLYMERASE ECF-TYPE SIGMA FACTO"/>
    <property type="match status" value="1"/>
</dbReference>
<keyword evidence="9" id="KW-1185">Reference proteome</keyword>
<dbReference type="Proteomes" id="UP000294887">
    <property type="component" value="Unassembled WGS sequence"/>
</dbReference>
<dbReference type="AlphaFoldDB" id="A0A4R1FAM4"/>
<evidence type="ECO:0000256" key="2">
    <source>
        <dbReference type="ARBA" id="ARBA00023015"/>
    </source>
</evidence>
<evidence type="ECO:0000313" key="9">
    <source>
        <dbReference type="Proteomes" id="UP000294887"/>
    </source>
</evidence>
<evidence type="ECO:0000256" key="4">
    <source>
        <dbReference type="ARBA" id="ARBA00023125"/>
    </source>
</evidence>
<evidence type="ECO:0000259" key="7">
    <source>
        <dbReference type="Pfam" id="PF04545"/>
    </source>
</evidence>
<organism evidence="8 9">
    <name type="scientific">Cocleimonas flava</name>
    <dbReference type="NCBI Taxonomy" id="634765"/>
    <lineage>
        <taxon>Bacteria</taxon>
        <taxon>Pseudomonadati</taxon>
        <taxon>Pseudomonadota</taxon>
        <taxon>Gammaproteobacteria</taxon>
        <taxon>Thiotrichales</taxon>
        <taxon>Thiotrichaceae</taxon>
        <taxon>Cocleimonas</taxon>
    </lineage>
</organism>
<dbReference type="InterPro" id="IPR013324">
    <property type="entry name" value="RNA_pol_sigma_r3/r4-like"/>
</dbReference>
<dbReference type="InterPro" id="IPR007627">
    <property type="entry name" value="RNA_pol_sigma70_r2"/>
</dbReference>
<feature type="domain" description="RNA polymerase sigma-70 region 4" evidence="7">
    <location>
        <begin position="141"/>
        <end position="188"/>
    </location>
</feature>
<keyword evidence="5" id="KW-0804">Transcription</keyword>
<protein>
    <submittedName>
        <fullName evidence="8">RNA polymerase sigma-70 factor (ECF subfamily)</fullName>
    </submittedName>
</protein>
<dbReference type="InterPro" id="IPR039425">
    <property type="entry name" value="RNA_pol_sigma-70-like"/>
</dbReference>